<gene>
    <name evidence="2" type="ORF">OCV47_10700</name>
</gene>
<keyword evidence="1" id="KW-1133">Transmembrane helix</keyword>
<name>A0ABT2SMU8_9FIRM</name>
<evidence type="ECO:0000313" key="3">
    <source>
        <dbReference type="Proteomes" id="UP001652338"/>
    </source>
</evidence>
<feature type="transmembrane region" description="Helical" evidence="1">
    <location>
        <begin position="6"/>
        <end position="24"/>
    </location>
</feature>
<comment type="caution">
    <text evidence="2">The sequence shown here is derived from an EMBL/GenBank/DDBJ whole genome shotgun (WGS) entry which is preliminary data.</text>
</comment>
<keyword evidence="1" id="KW-0812">Transmembrane</keyword>
<protein>
    <submittedName>
        <fullName evidence="2">Uncharacterized protein</fullName>
    </submittedName>
</protein>
<proteinExistence type="predicted"/>
<dbReference type="RefSeq" id="WP_262655081.1">
    <property type="nucleotide sequence ID" value="NZ_JAOQKE010000013.1"/>
</dbReference>
<reference evidence="2 3" key="1">
    <citation type="journal article" date="2021" name="ISME Commun">
        <title>Automated analysis of genomic sequences facilitates high-throughput and comprehensive description of bacteria.</title>
        <authorList>
            <person name="Hitch T.C.A."/>
        </authorList>
    </citation>
    <scope>NUCLEOTIDE SEQUENCE [LARGE SCALE GENOMIC DNA]</scope>
    <source>
        <strain evidence="2 3">Sanger_29</strain>
    </source>
</reference>
<accession>A0ABT2SMU8</accession>
<keyword evidence="3" id="KW-1185">Reference proteome</keyword>
<sequence>MAVIAFLLVRIGEMFMAVIFMSFIRKREWFGRKEAEIVRNYDRKALAAGKRCISMGEKDKSAGYGT</sequence>
<dbReference type="Proteomes" id="UP001652338">
    <property type="component" value="Unassembled WGS sequence"/>
</dbReference>
<evidence type="ECO:0000313" key="2">
    <source>
        <dbReference type="EMBL" id="MCU6725813.1"/>
    </source>
</evidence>
<dbReference type="EMBL" id="JAOQKE010000013">
    <property type="protein sequence ID" value="MCU6725813.1"/>
    <property type="molecule type" value="Genomic_DNA"/>
</dbReference>
<organism evidence="2 3">
    <name type="scientific">Muricoprocola aceti</name>
    <dbReference type="NCBI Taxonomy" id="2981772"/>
    <lineage>
        <taxon>Bacteria</taxon>
        <taxon>Bacillati</taxon>
        <taxon>Bacillota</taxon>
        <taxon>Clostridia</taxon>
        <taxon>Lachnospirales</taxon>
        <taxon>Lachnospiraceae</taxon>
        <taxon>Muricoprocola</taxon>
    </lineage>
</organism>
<evidence type="ECO:0000256" key="1">
    <source>
        <dbReference type="SAM" id="Phobius"/>
    </source>
</evidence>
<keyword evidence="1" id="KW-0472">Membrane</keyword>